<name>A0AAJ5NPV0_9BACT</name>
<sequence length="1097" mass="124808">MSLKSPINKKVRKSILTSVLLSSLILSPILLSTTKNVEKHQNFIEKTSKNPQIINFDLNSNQIFFDSNNNIKIFNTKKIFNQEEIKNSPTVFEPLKIKTDDKNKQKIKPGFLKPGPIQWNYKSQPKKPGYNYLYDKIVHPGRYWNRVTGNPEQIVQNVRIGYWNLVNFEQKQQSVDNLAKIILESQSAIMGLSDQKVSDFDSDQILVKLNSEKEKWEKLNFEDNKNKLDETKKYSIFYKKNELSLTGKHLKKGDSNPFLVSDQEINGTFPIAVGFKAVNNNKEFLVIMGNFMKNSDNSQQNSKVNEEEKITEKSQEENSETEEKTISKKVEKQKEKTNYIESPVYFNDSDNDHQNFDIKSLNFFYKKSNFNESLEQKIPNFNDLTIQRSKVKSEKQLNEIIDEFKNKSGINEVIFLTSRSENEKLGKGLGGSEYSSLISKVNSKVNGMLTSTKNMVKTVADKQINLGFPMLIDVQTGLYSEDKISLTSEEVALKKLKKLPKDEWDEIRTENKGEDKKLNNLQVETEPEISPVPENDSENKPETDHKNPLKKPEVEQPQSQNIPPIIEETEPKKNEEESKEKVVPPPTPENSEKTEKSNLVRFGFWNIDKFTFGSKTNKKSENDLSENSSLNLISEVIKKMDSTIVGLVIKDGSTKQNVESAAGAIVKKLDEIKNNLENNGSSQTLSQPVSDVETIEQTNSTTRWKYKLYEENETANSATQVDENLADESDENQENSASGTKRSSRRSTRKSYNSSRSSTGKQKEKKWSSKRAFLFLFDSSIWELISDGQTTKNNPFIVANESIENTNRKWVNKPVGIKLKLKGQNNDEKKINFVLGSFDSDGNQNEKNHYDDFDSSSGQSSKSKRKRGRGRSNSNSEVDLNSESSNSVSSSAETSPKSQKIDLSKFPSQGEQEITEAHGLKSVLEKVKSESKIENILFAGTTNIKEKSFANAFDDLLKSYSQLLTTKNPTKIHKNKGYVDPMNSVFYDGKWKPNLAERVDWLNLENYTKGSDFGPKEEGSLKKAFDEFSESSGSTRGNRKTSESNSKNWSVVEKISNHAPVTVQIDFEKNFNNKEELKKQVEENEKLTTESDMSVLT</sequence>
<feature type="compositionally biased region" description="Basic and acidic residues" evidence="1">
    <location>
        <begin position="569"/>
        <end position="582"/>
    </location>
</feature>
<feature type="region of interest" description="Disordered" evidence="1">
    <location>
        <begin position="1026"/>
        <end position="1048"/>
    </location>
</feature>
<feature type="compositionally biased region" description="Low complexity" evidence="1">
    <location>
        <begin position="750"/>
        <end position="760"/>
    </location>
</feature>
<feature type="region of interest" description="Disordered" evidence="1">
    <location>
        <begin position="1073"/>
        <end position="1097"/>
    </location>
</feature>
<keyword evidence="2" id="KW-0732">Signal</keyword>
<accession>A0AAJ5NPV0</accession>
<feature type="compositionally biased region" description="Acidic residues" evidence="1">
    <location>
        <begin position="724"/>
        <end position="733"/>
    </location>
</feature>
<protein>
    <submittedName>
        <fullName evidence="3">Uncharacterized protein</fullName>
    </submittedName>
</protein>
<feature type="compositionally biased region" description="Low complexity" evidence="1">
    <location>
        <begin position="871"/>
        <end position="891"/>
    </location>
</feature>
<feature type="region of interest" description="Disordered" evidence="1">
    <location>
        <begin position="838"/>
        <end position="910"/>
    </location>
</feature>
<reference evidence="3 4" key="1">
    <citation type="submission" date="2019-01" db="EMBL/GenBank/DDBJ databases">
        <authorList>
            <consortium name="Pathogen Informatics"/>
        </authorList>
    </citation>
    <scope>NUCLEOTIDE SEQUENCE [LARGE SCALE GENOMIC DNA]</scope>
    <source>
        <strain evidence="3 4">NCTC10125</strain>
    </source>
</reference>
<dbReference type="AlphaFoldDB" id="A0AAJ5NPV0"/>
<dbReference type="EMBL" id="LR214971">
    <property type="protein sequence ID" value="VEU61258.1"/>
    <property type="molecule type" value="Genomic_DNA"/>
</dbReference>
<dbReference type="RefSeq" id="WP_129640131.1">
    <property type="nucleotide sequence ID" value="NZ_CP007229.1"/>
</dbReference>
<feature type="compositionally biased region" description="Basic and acidic residues" evidence="1">
    <location>
        <begin position="1073"/>
        <end position="1089"/>
    </location>
</feature>
<feature type="compositionally biased region" description="Basic and acidic residues" evidence="1">
    <location>
        <begin position="507"/>
        <end position="518"/>
    </location>
</feature>
<feature type="compositionally biased region" description="Basic and acidic residues" evidence="1">
    <location>
        <begin position="304"/>
        <end position="332"/>
    </location>
</feature>
<feature type="compositionally biased region" description="Basic and acidic residues" evidence="1">
    <location>
        <begin position="537"/>
        <end position="554"/>
    </location>
</feature>
<feature type="region of interest" description="Disordered" evidence="1">
    <location>
        <begin position="677"/>
        <end position="696"/>
    </location>
</feature>
<feature type="signal peptide" evidence="2">
    <location>
        <begin position="1"/>
        <end position="32"/>
    </location>
</feature>
<evidence type="ECO:0000313" key="4">
    <source>
        <dbReference type="Proteomes" id="UP000289629"/>
    </source>
</evidence>
<organism evidence="3 4">
    <name type="scientific">Mesomycoplasma dispar</name>
    <dbReference type="NCBI Taxonomy" id="86660"/>
    <lineage>
        <taxon>Bacteria</taxon>
        <taxon>Bacillati</taxon>
        <taxon>Mycoplasmatota</taxon>
        <taxon>Mycoplasmoidales</taxon>
        <taxon>Metamycoplasmataceae</taxon>
        <taxon>Mesomycoplasma</taxon>
    </lineage>
</organism>
<evidence type="ECO:0000256" key="1">
    <source>
        <dbReference type="SAM" id="MobiDB-lite"/>
    </source>
</evidence>
<dbReference type="Proteomes" id="UP000289629">
    <property type="component" value="Chromosome"/>
</dbReference>
<gene>
    <name evidence="3" type="ORF">NCTC10125_00100</name>
</gene>
<feature type="region of interest" description="Disordered" evidence="1">
    <location>
        <begin position="715"/>
        <end position="764"/>
    </location>
</feature>
<evidence type="ECO:0000256" key="2">
    <source>
        <dbReference type="SAM" id="SignalP"/>
    </source>
</evidence>
<evidence type="ECO:0000313" key="3">
    <source>
        <dbReference type="EMBL" id="VEU61258.1"/>
    </source>
</evidence>
<feature type="region of interest" description="Disordered" evidence="1">
    <location>
        <begin position="507"/>
        <end position="598"/>
    </location>
</feature>
<feature type="region of interest" description="Disordered" evidence="1">
    <location>
        <begin position="295"/>
        <end position="332"/>
    </location>
</feature>
<feature type="chain" id="PRO_5042530631" evidence="2">
    <location>
        <begin position="33"/>
        <end position="1097"/>
    </location>
</feature>
<proteinExistence type="predicted"/>